<dbReference type="GO" id="GO:0004672">
    <property type="term" value="F:protein kinase activity"/>
    <property type="evidence" value="ECO:0007669"/>
    <property type="project" value="InterPro"/>
</dbReference>
<protein>
    <recommendedName>
        <fullName evidence="1">Protein kinase domain-containing protein</fullName>
    </recommendedName>
</protein>
<dbReference type="OrthoDB" id="4062651at2759"/>
<organism evidence="2 3">
    <name type="scientific">Byssothecium circinans</name>
    <dbReference type="NCBI Taxonomy" id="147558"/>
    <lineage>
        <taxon>Eukaryota</taxon>
        <taxon>Fungi</taxon>
        <taxon>Dikarya</taxon>
        <taxon>Ascomycota</taxon>
        <taxon>Pezizomycotina</taxon>
        <taxon>Dothideomycetes</taxon>
        <taxon>Pleosporomycetidae</taxon>
        <taxon>Pleosporales</taxon>
        <taxon>Massarineae</taxon>
        <taxon>Massarinaceae</taxon>
        <taxon>Byssothecium</taxon>
    </lineage>
</organism>
<dbReference type="Gene3D" id="1.10.510.10">
    <property type="entry name" value="Transferase(Phosphotransferase) domain 1"/>
    <property type="match status" value="1"/>
</dbReference>
<dbReference type="Proteomes" id="UP000800035">
    <property type="component" value="Unassembled WGS sequence"/>
</dbReference>
<dbReference type="PROSITE" id="PS50011">
    <property type="entry name" value="PROTEIN_KINASE_DOM"/>
    <property type="match status" value="1"/>
</dbReference>
<dbReference type="InterPro" id="IPR000719">
    <property type="entry name" value="Prot_kinase_dom"/>
</dbReference>
<dbReference type="EMBL" id="ML976979">
    <property type="protein sequence ID" value="KAF1962572.1"/>
    <property type="molecule type" value="Genomic_DNA"/>
</dbReference>
<accession>A0A6A5UFP0</accession>
<dbReference type="Pfam" id="PF00069">
    <property type="entry name" value="Pkinase"/>
    <property type="match status" value="1"/>
</dbReference>
<gene>
    <name evidence="2" type="ORF">CC80DRAFT_163276</name>
</gene>
<dbReference type="InterPro" id="IPR011009">
    <property type="entry name" value="Kinase-like_dom_sf"/>
</dbReference>
<proteinExistence type="predicted"/>
<keyword evidence="3" id="KW-1185">Reference proteome</keyword>
<evidence type="ECO:0000259" key="1">
    <source>
        <dbReference type="PROSITE" id="PS50011"/>
    </source>
</evidence>
<sequence length="269" mass="31025">MDMEQEPVDSVPCPDIHSRKDLYALGEGEVIETGEVIYSYFAYVDEKDVAWVGQMPGVRKYDLTVEILKRELKRIPDEKIYPLHTWMTVVSEAERKNLYIKRPKFTRVSYEPEAELIPRIVFEEAATLEFLNQHPHPNIVKYHGCTVNRGRITGLALEKYDVILQYRYEDVPHDLDIAACMDGIRAGVKHLHSLGYAHNDLNPMNIAIDKDDNPIILDFGSSRKFGEQLLTGGTYGWVDEDYTTSAQHHDESAMDKIEAWLKEEKRKRA</sequence>
<evidence type="ECO:0000313" key="3">
    <source>
        <dbReference type="Proteomes" id="UP000800035"/>
    </source>
</evidence>
<feature type="domain" description="Protein kinase" evidence="1">
    <location>
        <begin position="19"/>
        <end position="269"/>
    </location>
</feature>
<dbReference type="AlphaFoldDB" id="A0A6A5UFP0"/>
<evidence type="ECO:0000313" key="2">
    <source>
        <dbReference type="EMBL" id="KAF1962572.1"/>
    </source>
</evidence>
<name>A0A6A5UFP0_9PLEO</name>
<dbReference type="SUPFAM" id="SSF56112">
    <property type="entry name" value="Protein kinase-like (PK-like)"/>
    <property type="match status" value="1"/>
</dbReference>
<dbReference type="GO" id="GO:0005524">
    <property type="term" value="F:ATP binding"/>
    <property type="evidence" value="ECO:0007669"/>
    <property type="project" value="InterPro"/>
</dbReference>
<reference evidence="2" key="1">
    <citation type="journal article" date="2020" name="Stud. Mycol.">
        <title>101 Dothideomycetes genomes: a test case for predicting lifestyles and emergence of pathogens.</title>
        <authorList>
            <person name="Haridas S."/>
            <person name="Albert R."/>
            <person name="Binder M."/>
            <person name="Bloem J."/>
            <person name="Labutti K."/>
            <person name="Salamov A."/>
            <person name="Andreopoulos B."/>
            <person name="Baker S."/>
            <person name="Barry K."/>
            <person name="Bills G."/>
            <person name="Bluhm B."/>
            <person name="Cannon C."/>
            <person name="Castanera R."/>
            <person name="Culley D."/>
            <person name="Daum C."/>
            <person name="Ezra D."/>
            <person name="Gonzalez J."/>
            <person name="Henrissat B."/>
            <person name="Kuo A."/>
            <person name="Liang C."/>
            <person name="Lipzen A."/>
            <person name="Lutzoni F."/>
            <person name="Magnuson J."/>
            <person name="Mondo S."/>
            <person name="Nolan M."/>
            <person name="Ohm R."/>
            <person name="Pangilinan J."/>
            <person name="Park H.-J."/>
            <person name="Ramirez L."/>
            <person name="Alfaro M."/>
            <person name="Sun H."/>
            <person name="Tritt A."/>
            <person name="Yoshinaga Y."/>
            <person name="Zwiers L.-H."/>
            <person name="Turgeon B."/>
            <person name="Goodwin S."/>
            <person name="Spatafora J."/>
            <person name="Crous P."/>
            <person name="Grigoriev I."/>
        </authorList>
    </citation>
    <scope>NUCLEOTIDE SEQUENCE</scope>
    <source>
        <strain evidence="2">CBS 675.92</strain>
    </source>
</reference>